<reference evidence="3 4" key="1">
    <citation type="journal article" date="2013" name="Genome Biol.">
        <title>Genome of Acanthamoeba castellanii highlights extensive lateral gene transfer and early evolution of tyrosine kinase signaling.</title>
        <authorList>
            <person name="Clarke M."/>
            <person name="Lohan A.J."/>
            <person name="Liu B."/>
            <person name="Lagkouvardos I."/>
            <person name="Roy S."/>
            <person name="Zafar N."/>
            <person name="Bertelli C."/>
            <person name="Schilde C."/>
            <person name="Kianianmomeni A."/>
            <person name="Burglin T.R."/>
            <person name="Frech C."/>
            <person name="Turcotte B."/>
            <person name="Kopec K.O."/>
            <person name="Synnott J.M."/>
            <person name="Choo C."/>
            <person name="Paponov I."/>
            <person name="Finkler A."/>
            <person name="Soon Heng Tan C."/>
            <person name="Hutchins A.P."/>
            <person name="Weinmeier T."/>
            <person name="Rattei T."/>
            <person name="Chu J.S."/>
            <person name="Gimenez G."/>
            <person name="Irimia M."/>
            <person name="Rigden D.J."/>
            <person name="Fitzpatrick D.A."/>
            <person name="Lorenzo-Morales J."/>
            <person name="Bateman A."/>
            <person name="Chiu C.H."/>
            <person name="Tang P."/>
            <person name="Hegemann P."/>
            <person name="Fromm H."/>
            <person name="Raoult D."/>
            <person name="Greub G."/>
            <person name="Miranda-Saavedra D."/>
            <person name="Chen N."/>
            <person name="Nash P."/>
            <person name="Ginger M.L."/>
            <person name="Horn M."/>
            <person name="Schaap P."/>
            <person name="Caler L."/>
            <person name="Loftus B."/>
        </authorList>
    </citation>
    <scope>NUCLEOTIDE SEQUENCE [LARGE SCALE GENOMIC DNA]</scope>
    <source>
        <strain evidence="3 4">Neff</strain>
    </source>
</reference>
<dbReference type="OrthoDB" id="2414723at2759"/>
<dbReference type="KEGG" id="acan:ACA1_215680"/>
<dbReference type="InterPro" id="IPR011333">
    <property type="entry name" value="SKP1/BTB/POZ_sf"/>
</dbReference>
<dbReference type="RefSeq" id="XP_004337109.1">
    <property type="nucleotide sequence ID" value="XM_004337061.1"/>
</dbReference>
<dbReference type="GeneID" id="14915690"/>
<dbReference type="PANTHER" id="PTHR11145">
    <property type="entry name" value="BTB/POZ DOMAIN-CONTAINING ADAPTER FOR CUL3-MEDIATED RHOA DEGRADATION PROTEIN FAMILY MEMBER"/>
    <property type="match status" value="1"/>
</dbReference>
<organism evidence="3 4">
    <name type="scientific">Acanthamoeba castellanii (strain ATCC 30010 / Neff)</name>
    <dbReference type="NCBI Taxonomy" id="1257118"/>
    <lineage>
        <taxon>Eukaryota</taxon>
        <taxon>Amoebozoa</taxon>
        <taxon>Discosea</taxon>
        <taxon>Longamoebia</taxon>
        <taxon>Centramoebida</taxon>
        <taxon>Acanthamoebidae</taxon>
        <taxon>Acanthamoeba</taxon>
    </lineage>
</organism>
<dbReference type="GO" id="GO:0051260">
    <property type="term" value="P:protein homooligomerization"/>
    <property type="evidence" value="ECO:0007669"/>
    <property type="project" value="InterPro"/>
</dbReference>
<dbReference type="Pfam" id="PF02214">
    <property type="entry name" value="BTB_2"/>
    <property type="match status" value="1"/>
</dbReference>
<feature type="compositionally biased region" description="Basic residues" evidence="1">
    <location>
        <begin position="1"/>
        <end position="11"/>
    </location>
</feature>
<evidence type="ECO:0000313" key="4">
    <source>
        <dbReference type="Proteomes" id="UP000011083"/>
    </source>
</evidence>
<feature type="region of interest" description="Disordered" evidence="1">
    <location>
        <begin position="1"/>
        <end position="33"/>
    </location>
</feature>
<keyword evidence="4" id="KW-1185">Reference proteome</keyword>
<feature type="region of interest" description="Disordered" evidence="1">
    <location>
        <begin position="90"/>
        <end position="112"/>
    </location>
</feature>
<dbReference type="InterPro" id="IPR045068">
    <property type="entry name" value="BACURD1-3"/>
</dbReference>
<dbReference type="EMBL" id="KB008036">
    <property type="protein sequence ID" value="ELR15096.1"/>
    <property type="molecule type" value="Genomic_DNA"/>
</dbReference>
<proteinExistence type="predicted"/>
<name>L8GSM3_ACACF</name>
<dbReference type="InterPro" id="IPR003131">
    <property type="entry name" value="T1-type_BTB"/>
</dbReference>
<evidence type="ECO:0000313" key="3">
    <source>
        <dbReference type="EMBL" id="ELR15096.1"/>
    </source>
</evidence>
<dbReference type="Proteomes" id="UP000011083">
    <property type="component" value="Unassembled WGS sequence"/>
</dbReference>
<dbReference type="AlphaFoldDB" id="L8GSM3"/>
<accession>L8GSM3</accession>
<dbReference type="VEuPathDB" id="AmoebaDB:ACA1_215680"/>
<evidence type="ECO:0000256" key="1">
    <source>
        <dbReference type="SAM" id="MobiDB-lite"/>
    </source>
</evidence>
<sequence length="131" mass="14263">MKAKGKMKTKTKREGPTGNPIAQSPKMQASAEDDGVVDLNVGGTLYSTTRTTLLRQDSMLAAMFSGRHELKRRADGRIFIDRSCSSTFFSTSRRRPRRGAPRPGTEEAAQARGRLLLPARTGGEAHDRCGG</sequence>
<evidence type="ECO:0000259" key="2">
    <source>
        <dbReference type="Pfam" id="PF02214"/>
    </source>
</evidence>
<feature type="domain" description="Potassium channel tetramerisation-type BTB" evidence="2">
    <location>
        <begin position="37"/>
        <end position="85"/>
    </location>
</feature>
<protein>
    <recommendedName>
        <fullName evidence="2">Potassium channel tetramerisation-type BTB domain-containing protein</fullName>
    </recommendedName>
</protein>
<dbReference type="Gene3D" id="3.30.710.10">
    <property type="entry name" value="Potassium Channel Kv1.1, Chain A"/>
    <property type="match status" value="1"/>
</dbReference>
<dbReference type="SUPFAM" id="SSF54695">
    <property type="entry name" value="POZ domain"/>
    <property type="match status" value="1"/>
</dbReference>
<gene>
    <name evidence="3" type="ORF">ACA1_215680</name>
</gene>
<dbReference type="PANTHER" id="PTHR11145:SF8">
    <property type="entry name" value="RE57120P"/>
    <property type="match status" value="1"/>
</dbReference>